<feature type="domain" description="HRDC" evidence="12">
    <location>
        <begin position="664"/>
        <end position="744"/>
    </location>
</feature>
<dbReference type="PROSITE" id="PS51192">
    <property type="entry name" value="HELICASE_ATP_BIND_1"/>
    <property type="match status" value="1"/>
</dbReference>
<evidence type="ECO:0000256" key="7">
    <source>
        <dbReference type="ARBA" id="ARBA00023125"/>
    </source>
</evidence>
<keyword evidence="5 11" id="KW-0347">Helicase</keyword>
<dbReference type="GO" id="GO:0005524">
    <property type="term" value="F:ATP binding"/>
    <property type="evidence" value="ECO:0007669"/>
    <property type="project" value="UniProtKB-KW"/>
</dbReference>
<name>A0ABD2LWP0_9BILA</name>
<dbReference type="GO" id="GO:0003677">
    <property type="term" value="F:DNA binding"/>
    <property type="evidence" value="ECO:0007669"/>
    <property type="project" value="UniProtKB-KW"/>
</dbReference>
<protein>
    <recommendedName>
        <fullName evidence="11">ATP-dependent DNA helicase</fullName>
        <ecNumber evidence="11">5.6.2.4</ecNumber>
    </recommendedName>
</protein>
<dbReference type="Pfam" id="PF09382">
    <property type="entry name" value="RQC"/>
    <property type="match status" value="1"/>
</dbReference>
<comment type="subcellular location">
    <subcellularLocation>
        <location evidence="11">Nucleus</location>
    </subcellularLocation>
</comment>
<comment type="similarity">
    <text evidence="2 11">Belongs to the helicase family. RecQ subfamily.</text>
</comment>
<dbReference type="InterPro" id="IPR029491">
    <property type="entry name" value="Helicase_HTH"/>
</dbReference>
<dbReference type="PROSITE" id="PS51194">
    <property type="entry name" value="HELICASE_CTER"/>
    <property type="match status" value="1"/>
</dbReference>
<evidence type="ECO:0000259" key="12">
    <source>
        <dbReference type="PROSITE" id="PS50967"/>
    </source>
</evidence>
<evidence type="ECO:0000256" key="10">
    <source>
        <dbReference type="ARBA" id="ARBA00049360"/>
    </source>
</evidence>
<dbReference type="InterPro" id="IPR004589">
    <property type="entry name" value="DNA_helicase_ATP-dep_RecQ"/>
</dbReference>
<evidence type="ECO:0000259" key="14">
    <source>
        <dbReference type="PROSITE" id="PS51194"/>
    </source>
</evidence>
<evidence type="ECO:0000256" key="8">
    <source>
        <dbReference type="ARBA" id="ARBA00023235"/>
    </source>
</evidence>
<accession>A0ABD2LWP0</accession>
<keyword evidence="7" id="KW-0238">DNA-binding</keyword>
<dbReference type="EMBL" id="JBICBT010000240">
    <property type="protein sequence ID" value="KAL3119641.1"/>
    <property type="molecule type" value="Genomic_DNA"/>
</dbReference>
<dbReference type="InterPro" id="IPR001650">
    <property type="entry name" value="Helicase_C-like"/>
</dbReference>
<keyword evidence="3 11" id="KW-0547">Nucleotide-binding</keyword>
<organism evidence="15 16">
    <name type="scientific">Heterodera trifolii</name>
    <dbReference type="NCBI Taxonomy" id="157864"/>
    <lineage>
        <taxon>Eukaryota</taxon>
        <taxon>Metazoa</taxon>
        <taxon>Ecdysozoa</taxon>
        <taxon>Nematoda</taxon>
        <taxon>Chromadorea</taxon>
        <taxon>Rhabditida</taxon>
        <taxon>Tylenchina</taxon>
        <taxon>Tylenchomorpha</taxon>
        <taxon>Tylenchoidea</taxon>
        <taxon>Heteroderidae</taxon>
        <taxon>Heteroderinae</taxon>
        <taxon>Heterodera</taxon>
    </lineage>
</organism>
<dbReference type="SMART" id="SM00487">
    <property type="entry name" value="DEXDc"/>
    <property type="match status" value="1"/>
</dbReference>
<dbReference type="PANTHER" id="PTHR13710">
    <property type="entry name" value="DNA HELICASE RECQ FAMILY MEMBER"/>
    <property type="match status" value="1"/>
</dbReference>
<dbReference type="Gene3D" id="1.10.150.80">
    <property type="entry name" value="HRDC domain"/>
    <property type="match status" value="1"/>
</dbReference>
<evidence type="ECO:0000256" key="11">
    <source>
        <dbReference type="RuleBase" id="RU364117"/>
    </source>
</evidence>
<sequence>MSFPVPSDDDFYDETTDHLFLTNDNANSTNYEQTLANERSAVALSSALPGTDENSSSPAVPSERSLELLKKYFGYSRFRPLQFEVIEAALSKRDQLVVLSTGYGKSVCYQLPSLIQNNLTLVVSPLISLMEDQVNALENAGVDAAYLGGNQSREAIFDSIKRGRLRILYITPEAYQSTPDFIQNIHEYVGLLAVDEAHCISQWGHEFRPGYRQIADIRNVLTGVPVIALTATATDPVRNDIVQNLRLRDPKVTLSAFDRKNLFIEVQKRTQSLSFEKCVQNDLEHLLEDDPKTGPNFGGPTIIYCQTRELVNQLTQQLRSVGVRAVGYHAGKTTLQRNKAHKDFATDRATTCVATIAFGMGIDKKDVRRVIHYGAPGCIESYYQEIGRAGRDGFPSRCLVFYAVSDIMMQKRRIMNNNLSKEYENHKLEMLRRMEQFLTTTSCRRYLILSYFDNSIQHPDVPNSDCCDNCEKRCQIGGNDAKSYGEPTMVDFGEEAKKLFNALELFNGRSGLKKPIEFLRGSENKSILPFLKSKGLLDHELFGSGKNKSENWWTEFGKMLRNNGFLSESKSTFAQYCYLTKLAPKAIEWLSSGSKHLELIPTEYLLSLLNNKTTAESREICNKAAVVQIFSEKRLNEIKGRTYKDGTFYPSLISESVSSNIETYEKLPELRKELEDLRYELSLQMDCAANSVFSNTVVEELLRVRPTNELSLAKVEGLPEQRRHQFSARILALISAFCTSNNLPSNQCGGSSIGGEVPLELDGTIREQLTPSERNSYLAHLLGRFSLAELAIRFKLTASTIANHLNSAVRKGLPVHLDVLGISSDLIETVYQKVQENRRDIIRLKPIMELLPENLLNYDQLRTILSIFEYEYGISADGIHEPSLIKRKIPSWIPQSKETGGGGAEDFVYNTKKRRQSLFAA</sequence>
<dbReference type="InterPro" id="IPR036390">
    <property type="entry name" value="WH_DNA-bd_sf"/>
</dbReference>
<dbReference type="Pfam" id="PF14493">
    <property type="entry name" value="HTH_40"/>
    <property type="match status" value="1"/>
</dbReference>
<dbReference type="Pfam" id="PF00270">
    <property type="entry name" value="DEAD"/>
    <property type="match status" value="1"/>
</dbReference>
<comment type="caution">
    <text evidence="15">The sequence shown here is derived from an EMBL/GenBank/DDBJ whole genome shotgun (WGS) entry which is preliminary data.</text>
</comment>
<comment type="cofactor">
    <cofactor evidence="1">
        <name>Zn(2+)</name>
        <dbReference type="ChEBI" id="CHEBI:29105"/>
    </cofactor>
</comment>
<dbReference type="InterPro" id="IPR014001">
    <property type="entry name" value="Helicase_ATP-bd"/>
</dbReference>
<dbReference type="PROSITE" id="PS50967">
    <property type="entry name" value="HRDC"/>
    <property type="match status" value="1"/>
</dbReference>
<dbReference type="SUPFAM" id="SSF52540">
    <property type="entry name" value="P-loop containing nucleoside triphosphate hydrolases"/>
    <property type="match status" value="1"/>
</dbReference>
<dbReference type="SMART" id="SM00956">
    <property type="entry name" value="RQC"/>
    <property type="match status" value="1"/>
</dbReference>
<dbReference type="SUPFAM" id="SSF47819">
    <property type="entry name" value="HRDC-like"/>
    <property type="match status" value="1"/>
</dbReference>
<dbReference type="EC" id="5.6.2.4" evidence="11"/>
<evidence type="ECO:0000256" key="4">
    <source>
        <dbReference type="ARBA" id="ARBA00022801"/>
    </source>
</evidence>
<dbReference type="Proteomes" id="UP001620626">
    <property type="component" value="Unassembled WGS sequence"/>
</dbReference>
<comment type="catalytic activity">
    <reaction evidence="9 11">
        <text>Couples ATP hydrolysis with the unwinding of duplex DNA by translocating in the 3'-5' direction.</text>
        <dbReference type="EC" id="5.6.2.4"/>
    </reaction>
</comment>
<dbReference type="InterPro" id="IPR018982">
    <property type="entry name" value="RQC_domain"/>
</dbReference>
<keyword evidence="8" id="KW-0413">Isomerase</keyword>
<comment type="catalytic activity">
    <reaction evidence="10 11">
        <text>ATP + H2O = ADP + phosphate + H(+)</text>
        <dbReference type="Rhea" id="RHEA:13065"/>
        <dbReference type="ChEBI" id="CHEBI:15377"/>
        <dbReference type="ChEBI" id="CHEBI:15378"/>
        <dbReference type="ChEBI" id="CHEBI:30616"/>
        <dbReference type="ChEBI" id="CHEBI:43474"/>
        <dbReference type="ChEBI" id="CHEBI:456216"/>
    </reaction>
</comment>
<dbReference type="SMART" id="SM00490">
    <property type="entry name" value="HELICc"/>
    <property type="match status" value="1"/>
</dbReference>
<dbReference type="CDD" id="cd17920">
    <property type="entry name" value="DEXHc_RecQ"/>
    <property type="match status" value="1"/>
</dbReference>
<dbReference type="InterPro" id="IPR044876">
    <property type="entry name" value="HRDC_dom_sf"/>
</dbReference>
<feature type="domain" description="Helicase C-terminal" evidence="14">
    <location>
        <begin position="282"/>
        <end position="434"/>
    </location>
</feature>
<proteinExistence type="inferred from homology"/>
<evidence type="ECO:0000256" key="6">
    <source>
        <dbReference type="ARBA" id="ARBA00022840"/>
    </source>
</evidence>
<evidence type="ECO:0000313" key="15">
    <source>
        <dbReference type="EMBL" id="KAL3119641.1"/>
    </source>
</evidence>
<dbReference type="Gene3D" id="1.10.10.10">
    <property type="entry name" value="Winged helix-like DNA-binding domain superfamily/Winged helix DNA-binding domain"/>
    <property type="match status" value="1"/>
</dbReference>
<dbReference type="Pfam" id="PF00271">
    <property type="entry name" value="Helicase_C"/>
    <property type="match status" value="1"/>
</dbReference>
<evidence type="ECO:0000256" key="3">
    <source>
        <dbReference type="ARBA" id="ARBA00022741"/>
    </source>
</evidence>
<evidence type="ECO:0000256" key="9">
    <source>
        <dbReference type="ARBA" id="ARBA00034617"/>
    </source>
</evidence>
<dbReference type="Pfam" id="PF00570">
    <property type="entry name" value="HRDC"/>
    <property type="match status" value="1"/>
</dbReference>
<dbReference type="InterPro" id="IPR032284">
    <property type="entry name" value="RecQ_Zn-bd"/>
</dbReference>
<dbReference type="Pfam" id="PF16124">
    <property type="entry name" value="RecQ_Zn_bind"/>
    <property type="match status" value="1"/>
</dbReference>
<evidence type="ECO:0000313" key="16">
    <source>
        <dbReference type="Proteomes" id="UP001620626"/>
    </source>
</evidence>
<dbReference type="PANTHER" id="PTHR13710:SF120">
    <property type="entry name" value="BIFUNCTIONAL 3'-5' EXONUCLEASE_ATP-DEPENDENT HELICASE WRN"/>
    <property type="match status" value="1"/>
</dbReference>
<dbReference type="AlphaFoldDB" id="A0ABD2LWP0"/>
<dbReference type="GO" id="GO:0016787">
    <property type="term" value="F:hydrolase activity"/>
    <property type="evidence" value="ECO:0007669"/>
    <property type="project" value="UniProtKB-KW"/>
</dbReference>
<dbReference type="Gene3D" id="3.40.50.300">
    <property type="entry name" value="P-loop containing nucleotide triphosphate hydrolases"/>
    <property type="match status" value="2"/>
</dbReference>
<keyword evidence="11" id="KW-0539">Nucleus</keyword>
<dbReference type="InterPro" id="IPR011545">
    <property type="entry name" value="DEAD/DEAH_box_helicase_dom"/>
</dbReference>
<feature type="domain" description="Helicase ATP-binding" evidence="13">
    <location>
        <begin position="86"/>
        <end position="251"/>
    </location>
</feature>
<dbReference type="GO" id="GO:0005634">
    <property type="term" value="C:nucleus"/>
    <property type="evidence" value="ECO:0007669"/>
    <property type="project" value="UniProtKB-SubCell"/>
</dbReference>
<evidence type="ECO:0000256" key="1">
    <source>
        <dbReference type="ARBA" id="ARBA00001947"/>
    </source>
</evidence>
<dbReference type="SMART" id="SM00341">
    <property type="entry name" value="HRDC"/>
    <property type="match status" value="1"/>
</dbReference>
<dbReference type="InterPro" id="IPR027417">
    <property type="entry name" value="P-loop_NTPase"/>
</dbReference>
<dbReference type="SUPFAM" id="SSF46785">
    <property type="entry name" value="Winged helix' DNA-binding domain"/>
    <property type="match status" value="1"/>
</dbReference>
<evidence type="ECO:0000256" key="2">
    <source>
        <dbReference type="ARBA" id="ARBA00005446"/>
    </source>
</evidence>
<dbReference type="GO" id="GO:0043138">
    <property type="term" value="F:3'-5' DNA helicase activity"/>
    <property type="evidence" value="ECO:0007669"/>
    <property type="project" value="UniProtKB-EC"/>
</dbReference>
<keyword evidence="16" id="KW-1185">Reference proteome</keyword>
<gene>
    <name evidence="15" type="ORF">niasHT_006727</name>
</gene>
<dbReference type="InterPro" id="IPR002121">
    <property type="entry name" value="HRDC_dom"/>
</dbReference>
<dbReference type="InterPro" id="IPR036388">
    <property type="entry name" value="WH-like_DNA-bd_sf"/>
</dbReference>
<evidence type="ECO:0000259" key="13">
    <source>
        <dbReference type="PROSITE" id="PS51192"/>
    </source>
</evidence>
<keyword evidence="6 11" id="KW-0067">ATP-binding</keyword>
<dbReference type="NCBIfam" id="TIGR00614">
    <property type="entry name" value="recQ_fam"/>
    <property type="match status" value="1"/>
</dbReference>
<reference evidence="15 16" key="1">
    <citation type="submission" date="2024-10" db="EMBL/GenBank/DDBJ databases">
        <authorList>
            <person name="Kim D."/>
        </authorList>
    </citation>
    <scope>NUCLEOTIDE SEQUENCE [LARGE SCALE GENOMIC DNA]</scope>
    <source>
        <strain evidence="15">BH-2024</strain>
    </source>
</reference>
<keyword evidence="4 11" id="KW-0378">Hydrolase</keyword>
<evidence type="ECO:0000256" key="5">
    <source>
        <dbReference type="ARBA" id="ARBA00022806"/>
    </source>
</evidence>
<dbReference type="FunFam" id="3.40.50.300:FF:001389">
    <property type="entry name" value="ATP-dependent DNA helicase RecQ"/>
    <property type="match status" value="1"/>
</dbReference>
<dbReference type="InterPro" id="IPR010997">
    <property type="entry name" value="HRDC-like_sf"/>
</dbReference>